<dbReference type="SUPFAM" id="SSF48452">
    <property type="entry name" value="TPR-like"/>
    <property type="match status" value="1"/>
</dbReference>
<accession>A0A328AEF8</accession>
<evidence type="ECO:0000313" key="1">
    <source>
        <dbReference type="EMBL" id="RAK53029.1"/>
    </source>
</evidence>
<dbReference type="Pfam" id="PF01075">
    <property type="entry name" value="Glyco_transf_9"/>
    <property type="match status" value="1"/>
</dbReference>
<dbReference type="InterPro" id="IPR002201">
    <property type="entry name" value="Glyco_trans_9"/>
</dbReference>
<dbReference type="Gene3D" id="3.40.50.2000">
    <property type="entry name" value="Glycogen Phosphorylase B"/>
    <property type="match status" value="1"/>
</dbReference>
<dbReference type="PANTHER" id="PTHR44809:SF1">
    <property type="entry name" value="PROTEIN O-MANNOSYL-TRANSFERASE TMTC1"/>
    <property type="match status" value="1"/>
</dbReference>
<dbReference type="AlphaFoldDB" id="A0A328AEF8"/>
<dbReference type="EMBL" id="QFYQ01000001">
    <property type="protein sequence ID" value="RAK53029.1"/>
    <property type="molecule type" value="Genomic_DNA"/>
</dbReference>
<organism evidence="1 2">
    <name type="scientific">Phenylobacterium soli</name>
    <dbReference type="NCBI Taxonomy" id="2170551"/>
    <lineage>
        <taxon>Bacteria</taxon>
        <taxon>Pseudomonadati</taxon>
        <taxon>Pseudomonadota</taxon>
        <taxon>Alphaproteobacteria</taxon>
        <taxon>Caulobacterales</taxon>
        <taxon>Caulobacteraceae</taxon>
        <taxon>Phenylobacterium</taxon>
    </lineage>
</organism>
<protein>
    <submittedName>
        <fullName evidence="1">Uncharacterized protein</fullName>
    </submittedName>
</protein>
<dbReference type="Proteomes" id="UP000249254">
    <property type="component" value="Unassembled WGS sequence"/>
</dbReference>
<sequence>MGGGVTAEVNDLKALLATADVARRAGRLAEAERLYGEAVALSPEEPEPRHHLAGVLRMQGRLAEAEAEYRRVLALAPGAAASARVLAVTLLAQGRYEEGFQLLEARHVLDGMRKPALPFAEWRGEEVAGKRLLIWPEQGFGDQIQYARFAGVLKARGADVTLLCYPELVRLFEGALGVRALAASGAVEFPDPDFWVMQGSLAARLGCRTPEELPNAPYLRAVSPWPSLGEGFKMGIKPYGNPGHSNDRNRSLGAAEAERLKGLPARVIDLDPAATGAKDFADTAAILDQLDLVICVDTSVAHLAGAMGKPCWVLLPAVDTDWRWLLERSDSPWYPSIRLFRQQAGEDWRAVLDRVEAAFAAYVRSRQQGTSEPGQGLAS</sequence>
<dbReference type="Pfam" id="PF14559">
    <property type="entry name" value="TPR_19"/>
    <property type="match status" value="1"/>
</dbReference>
<dbReference type="Gene3D" id="1.25.40.10">
    <property type="entry name" value="Tetratricopeptide repeat domain"/>
    <property type="match status" value="1"/>
</dbReference>
<gene>
    <name evidence="1" type="ORF">DJ017_00015</name>
</gene>
<keyword evidence="2" id="KW-1185">Reference proteome</keyword>
<dbReference type="PANTHER" id="PTHR44809">
    <property type="match status" value="1"/>
</dbReference>
<reference evidence="2" key="1">
    <citation type="submission" date="2018-05" db="EMBL/GenBank/DDBJ databases">
        <authorList>
            <person name="Li X."/>
        </authorList>
    </citation>
    <scope>NUCLEOTIDE SEQUENCE [LARGE SCALE GENOMIC DNA]</scope>
    <source>
        <strain evidence="2">LX32</strain>
    </source>
</reference>
<comment type="caution">
    <text evidence="1">The sequence shown here is derived from an EMBL/GenBank/DDBJ whole genome shotgun (WGS) entry which is preliminary data.</text>
</comment>
<proteinExistence type="predicted"/>
<name>A0A328AEF8_9CAUL</name>
<dbReference type="OrthoDB" id="7190635at2"/>
<dbReference type="InterPro" id="IPR052943">
    <property type="entry name" value="TMTC_O-mannosyl-trnsfr"/>
</dbReference>
<dbReference type="InterPro" id="IPR011990">
    <property type="entry name" value="TPR-like_helical_dom_sf"/>
</dbReference>
<dbReference type="GO" id="GO:0016757">
    <property type="term" value="F:glycosyltransferase activity"/>
    <property type="evidence" value="ECO:0007669"/>
    <property type="project" value="InterPro"/>
</dbReference>
<evidence type="ECO:0000313" key="2">
    <source>
        <dbReference type="Proteomes" id="UP000249254"/>
    </source>
</evidence>
<dbReference type="SUPFAM" id="SSF53756">
    <property type="entry name" value="UDP-Glycosyltransferase/glycogen phosphorylase"/>
    <property type="match status" value="1"/>
</dbReference>